<dbReference type="Gene3D" id="3.30.160.60">
    <property type="entry name" value="Classic Zinc Finger"/>
    <property type="match status" value="6"/>
</dbReference>
<keyword evidence="15" id="KW-1185">Reference proteome</keyword>
<keyword evidence="2 10" id="KW-0479">Metal-binding</keyword>
<evidence type="ECO:0000256" key="5">
    <source>
        <dbReference type="ARBA" id="ARBA00022833"/>
    </source>
</evidence>
<dbReference type="EnsemblMetazoa" id="MDOA008692-RA">
    <property type="protein sequence ID" value="MDOA008692-PA"/>
    <property type="gene ID" value="MDOA008692"/>
</dbReference>
<keyword evidence="3" id="KW-0677">Repeat</keyword>
<dbReference type="PROSITE" id="PS51915">
    <property type="entry name" value="ZAD"/>
    <property type="match status" value="1"/>
</dbReference>
<dbReference type="VEuPathDB" id="VectorBase:MDOMA2_020526"/>
<feature type="region of interest" description="Disordered" evidence="11">
    <location>
        <begin position="127"/>
        <end position="147"/>
    </location>
</feature>
<feature type="domain" description="C2H2-type" evidence="12">
    <location>
        <begin position="560"/>
        <end position="588"/>
    </location>
</feature>
<dbReference type="InterPro" id="IPR036236">
    <property type="entry name" value="Znf_C2H2_sf"/>
</dbReference>
<dbReference type="FunFam" id="3.30.160.60:FF:000621">
    <property type="entry name" value="FLT3-interacting zinc finger 1"/>
    <property type="match status" value="1"/>
</dbReference>
<organism evidence="14">
    <name type="scientific">Musca domestica</name>
    <name type="common">House fly</name>
    <dbReference type="NCBI Taxonomy" id="7370"/>
    <lineage>
        <taxon>Eukaryota</taxon>
        <taxon>Metazoa</taxon>
        <taxon>Ecdysozoa</taxon>
        <taxon>Arthropoda</taxon>
        <taxon>Hexapoda</taxon>
        <taxon>Insecta</taxon>
        <taxon>Pterygota</taxon>
        <taxon>Neoptera</taxon>
        <taxon>Endopterygota</taxon>
        <taxon>Diptera</taxon>
        <taxon>Brachycera</taxon>
        <taxon>Muscomorpha</taxon>
        <taxon>Muscoidea</taxon>
        <taxon>Muscidae</taxon>
        <taxon>Musca</taxon>
    </lineage>
</organism>
<evidence type="ECO:0000259" key="13">
    <source>
        <dbReference type="PROSITE" id="PS51915"/>
    </source>
</evidence>
<sequence length="818" mass="93155">MANKLDQETLQQELKKRKICRFCLCESVSKLSNIYMRDTRIKTSAPLPIQIMAIASIEVFSNDGMPCFVCSDCTAIFEFSYQFKQVCKQADNLLRQYPLTGQWPKPLPLPVLIRPTQNVLNSKQCTKTTQIRMQQGSKQSPSQESPAQIRKILNAAPASDPEPPQPLRTKIEKIDDDDTTISLLAKLEETDEISFDDIQQLMAAEETDQIVDETTAPDFQSDMPIVILDAGLKSKPKLLNKSSVRILNKEAARDKEPRLSLPKIKQDSEGNMEIVAEILDANQPYEDESDPKNAEVIETQVYPCPHCDRSFPLVQLRDLHMKNHTRDRKFDCEECDKSFFSKYDLQRHVFTHNGEKPFKCSACDKAFSRSTLLQRHEKTHTEVPKYICVTCERPFISKEDMEKHAERHKINRPFQCKLCNKGFAFKQGLERHEVVHSRQQPYPCQYCNQSFSTPSKLARHLTAHAGQRPYPCKYCNKSYLLSHHLTRHMRSHKEHVDKSNAAWFMCSRCSESFQTRDELISHSSTHADANNLSCSLCKEVFISVDELTGHIKQHSVGEAYACEFCDLIFTMADKLQEHIDSEHAQEMEAYHEDDRIQADRRMKEGNLTQPDGIEETLQDSVNEILFDDTTEASGNIGEQITIKKEKENPEIIQQVIIKSAAPIKRPTEDNDDNSLLIPLKQRKVQINSNKLITQAASPNTTQTQLRRKLPTAPQAREKNQPSIADSIMRMPKGITVKKTTSNEDKINANQSPNTTRSPRSGNTSLNVSPSTSSSSSSQTGVTNVRIQRMRVTKAQAEQLVKEGRIKMKDGQMILNKEK</sequence>
<accession>A0A1I8MUX9</accession>
<feature type="domain" description="C2H2-type" evidence="12">
    <location>
        <begin position="504"/>
        <end position="531"/>
    </location>
</feature>
<reference evidence="16" key="2">
    <citation type="submission" date="2025-04" db="UniProtKB">
        <authorList>
            <consortium name="RefSeq"/>
        </authorList>
    </citation>
    <scope>IDENTIFICATION</scope>
    <source>
        <strain evidence="16">Aabys</strain>
    </source>
</reference>
<dbReference type="KEGG" id="mde:101895180"/>
<dbReference type="AlphaFoldDB" id="A0A1I8MUX9"/>
<dbReference type="InterPro" id="IPR012934">
    <property type="entry name" value="Znf_AD"/>
</dbReference>
<feature type="domain" description="C2H2-type" evidence="12">
    <location>
        <begin position="386"/>
        <end position="413"/>
    </location>
</feature>
<feature type="domain" description="C2H2-type" evidence="12">
    <location>
        <begin position="330"/>
        <end position="357"/>
    </location>
</feature>
<evidence type="ECO:0000256" key="9">
    <source>
        <dbReference type="PROSITE-ProRule" id="PRU00042"/>
    </source>
</evidence>
<feature type="domain" description="C2H2-type" evidence="12">
    <location>
        <begin position="442"/>
        <end position="469"/>
    </location>
</feature>
<feature type="region of interest" description="Disordered" evidence="11">
    <location>
        <begin position="690"/>
        <end position="785"/>
    </location>
</feature>
<feature type="binding site" evidence="10">
    <location>
        <position position="20"/>
    </location>
    <ligand>
        <name>Zn(2+)</name>
        <dbReference type="ChEBI" id="CHEBI:29105"/>
    </ligand>
</feature>
<keyword evidence="6" id="KW-0805">Transcription regulation</keyword>
<evidence type="ECO:0000256" key="11">
    <source>
        <dbReference type="SAM" id="MobiDB-lite"/>
    </source>
</evidence>
<evidence type="ECO:0000313" key="14">
    <source>
        <dbReference type="EnsemblMetazoa" id="MDOA008692-PA"/>
    </source>
</evidence>
<dbReference type="GO" id="GO:0000978">
    <property type="term" value="F:RNA polymerase II cis-regulatory region sequence-specific DNA binding"/>
    <property type="evidence" value="ECO:0007669"/>
    <property type="project" value="TreeGrafter"/>
</dbReference>
<dbReference type="GO" id="GO:0000981">
    <property type="term" value="F:DNA-binding transcription factor activity, RNA polymerase II-specific"/>
    <property type="evidence" value="ECO:0007669"/>
    <property type="project" value="TreeGrafter"/>
</dbReference>
<dbReference type="GeneID" id="101895180"/>
<feature type="domain" description="C2H2-type" evidence="12">
    <location>
        <begin position="532"/>
        <end position="559"/>
    </location>
</feature>
<feature type="binding site" evidence="10">
    <location>
        <position position="23"/>
    </location>
    <ligand>
        <name>Zn(2+)</name>
        <dbReference type="ChEBI" id="CHEBI:29105"/>
    </ligand>
</feature>
<dbReference type="PROSITE" id="PS50157">
    <property type="entry name" value="ZINC_FINGER_C2H2_2"/>
    <property type="match status" value="10"/>
</dbReference>
<evidence type="ECO:0000256" key="8">
    <source>
        <dbReference type="ARBA" id="ARBA00023242"/>
    </source>
</evidence>
<feature type="binding site" evidence="10">
    <location>
        <position position="70"/>
    </location>
    <ligand>
        <name>Zn(2+)</name>
        <dbReference type="ChEBI" id="CHEBI:29105"/>
    </ligand>
</feature>
<dbReference type="SUPFAM" id="SSF57667">
    <property type="entry name" value="beta-beta-alpha zinc fingers"/>
    <property type="match status" value="5"/>
</dbReference>
<evidence type="ECO:0000256" key="7">
    <source>
        <dbReference type="ARBA" id="ARBA00023163"/>
    </source>
</evidence>
<keyword evidence="8" id="KW-0539">Nucleus</keyword>
<dbReference type="GO" id="GO:0005634">
    <property type="term" value="C:nucleus"/>
    <property type="evidence" value="ECO:0007669"/>
    <property type="project" value="UniProtKB-SubCell"/>
</dbReference>
<evidence type="ECO:0000313" key="16">
    <source>
        <dbReference type="RefSeq" id="XP_005177655.1"/>
    </source>
</evidence>
<name>A0A1I8MUX9_MUSDO</name>
<evidence type="ECO:0000256" key="6">
    <source>
        <dbReference type="ARBA" id="ARBA00023015"/>
    </source>
</evidence>
<feature type="binding site" evidence="10">
    <location>
        <position position="73"/>
    </location>
    <ligand>
        <name>Zn(2+)</name>
        <dbReference type="ChEBI" id="CHEBI:29105"/>
    </ligand>
</feature>
<feature type="domain" description="C2H2-type" evidence="12">
    <location>
        <begin position="414"/>
        <end position="441"/>
    </location>
</feature>
<evidence type="ECO:0000256" key="1">
    <source>
        <dbReference type="ARBA" id="ARBA00004123"/>
    </source>
</evidence>
<dbReference type="SMART" id="SM00868">
    <property type="entry name" value="zf-AD"/>
    <property type="match status" value="1"/>
</dbReference>
<evidence type="ECO:0000313" key="15">
    <source>
        <dbReference type="Proteomes" id="UP001652621"/>
    </source>
</evidence>
<evidence type="ECO:0000256" key="10">
    <source>
        <dbReference type="PROSITE-ProRule" id="PRU01263"/>
    </source>
</evidence>
<dbReference type="SUPFAM" id="SSF57716">
    <property type="entry name" value="Glucocorticoid receptor-like (DNA-binding domain)"/>
    <property type="match status" value="1"/>
</dbReference>
<feature type="compositionally biased region" description="Polar residues" evidence="11">
    <location>
        <begin position="690"/>
        <end position="704"/>
    </location>
</feature>
<dbReference type="PANTHER" id="PTHR23226:SF416">
    <property type="entry name" value="FI01424P"/>
    <property type="match status" value="1"/>
</dbReference>
<dbReference type="Pfam" id="PF13912">
    <property type="entry name" value="zf-C2H2_6"/>
    <property type="match status" value="2"/>
</dbReference>
<dbReference type="PROSITE" id="PS00028">
    <property type="entry name" value="ZINC_FINGER_C2H2_1"/>
    <property type="match status" value="10"/>
</dbReference>
<dbReference type="RefSeq" id="XP_005177655.1">
    <property type="nucleotide sequence ID" value="XM_005177598.3"/>
</dbReference>
<dbReference type="eggNOG" id="KOG1721">
    <property type="taxonomic scope" value="Eukaryota"/>
</dbReference>
<dbReference type="SMART" id="SM00355">
    <property type="entry name" value="ZnF_C2H2"/>
    <property type="match status" value="10"/>
</dbReference>
<keyword evidence="4 9" id="KW-0863">Zinc-finger</keyword>
<reference evidence="14" key="1">
    <citation type="submission" date="2020-05" db="UniProtKB">
        <authorList>
            <consortium name="EnsemblMetazoa"/>
        </authorList>
    </citation>
    <scope>IDENTIFICATION</scope>
    <source>
        <strain evidence="14">Aabys</strain>
    </source>
</reference>
<dbReference type="FunFam" id="3.30.160.60:FF:000110">
    <property type="entry name" value="Zinc finger protein-like"/>
    <property type="match status" value="1"/>
</dbReference>
<dbReference type="Pfam" id="PF00096">
    <property type="entry name" value="zf-C2H2"/>
    <property type="match status" value="4"/>
</dbReference>
<keyword evidence="7" id="KW-0804">Transcription</keyword>
<evidence type="ECO:0000256" key="3">
    <source>
        <dbReference type="ARBA" id="ARBA00022737"/>
    </source>
</evidence>
<proteinExistence type="predicted"/>
<dbReference type="Proteomes" id="UP001652621">
    <property type="component" value="Unplaced"/>
</dbReference>
<dbReference type="InterPro" id="IPR013087">
    <property type="entry name" value="Znf_C2H2_type"/>
</dbReference>
<evidence type="ECO:0000256" key="4">
    <source>
        <dbReference type="ARBA" id="ARBA00022771"/>
    </source>
</evidence>
<feature type="compositionally biased region" description="Low complexity" evidence="11">
    <location>
        <begin position="762"/>
        <end position="784"/>
    </location>
</feature>
<feature type="domain" description="C2H2-type" evidence="12">
    <location>
        <begin position="470"/>
        <end position="497"/>
    </location>
</feature>
<feature type="compositionally biased region" description="Polar residues" evidence="11">
    <location>
        <begin position="127"/>
        <end position="146"/>
    </location>
</feature>
<feature type="compositionally biased region" description="Polar residues" evidence="11">
    <location>
        <begin position="747"/>
        <end position="761"/>
    </location>
</feature>
<dbReference type="PANTHER" id="PTHR23226">
    <property type="entry name" value="ZINC FINGER AND SCAN DOMAIN-CONTAINING"/>
    <property type="match status" value="1"/>
</dbReference>
<protein>
    <submittedName>
        <fullName evidence="16">Zinc finger and BTB domain-containing protein 17</fullName>
    </submittedName>
</protein>
<feature type="domain" description="C2H2-type" evidence="12">
    <location>
        <begin position="358"/>
        <end position="385"/>
    </location>
</feature>
<keyword evidence="5 10" id="KW-0862">Zinc</keyword>
<feature type="domain" description="C2H2-type" evidence="12">
    <location>
        <begin position="302"/>
        <end position="329"/>
    </location>
</feature>
<gene>
    <name evidence="14" type="primary">101895180</name>
    <name evidence="16" type="synonym">LOC101895180</name>
</gene>
<dbReference type="VEuPathDB" id="VectorBase:MDOA008692"/>
<comment type="subcellular location">
    <subcellularLocation>
        <location evidence="1">Nucleus</location>
    </subcellularLocation>
</comment>
<evidence type="ECO:0000259" key="12">
    <source>
        <dbReference type="PROSITE" id="PS50157"/>
    </source>
</evidence>
<evidence type="ECO:0000256" key="2">
    <source>
        <dbReference type="ARBA" id="ARBA00022723"/>
    </source>
</evidence>
<feature type="domain" description="ZAD" evidence="13">
    <location>
        <begin position="18"/>
        <end position="97"/>
    </location>
</feature>
<dbReference type="GO" id="GO:0008270">
    <property type="term" value="F:zinc ion binding"/>
    <property type="evidence" value="ECO:0007669"/>
    <property type="project" value="UniProtKB-UniRule"/>
</dbReference>
<dbReference type="OrthoDB" id="6077919at2759"/>